<evidence type="ECO:0000313" key="2">
    <source>
        <dbReference type="EMBL" id="MDA4846123.1"/>
    </source>
</evidence>
<dbReference type="Gene3D" id="1.20.1630.10">
    <property type="entry name" value="Formate dehydrogenase/DMSO reductase domain"/>
    <property type="match status" value="1"/>
</dbReference>
<dbReference type="InterPro" id="IPR007059">
    <property type="entry name" value="DmsC"/>
</dbReference>
<keyword evidence="1" id="KW-1133">Transmembrane helix</keyword>
<dbReference type="EC" id="1.8.5.3" evidence="2"/>
<protein>
    <submittedName>
        <fullName evidence="2">Dimethyl sulfoxide reductase anchor subunit</fullName>
        <ecNumber evidence="2">1.8.5.3</ecNumber>
    </submittedName>
</protein>
<organism evidence="2 3">
    <name type="scientific">Hoeflea poritis</name>
    <dbReference type="NCBI Taxonomy" id="2993659"/>
    <lineage>
        <taxon>Bacteria</taxon>
        <taxon>Pseudomonadati</taxon>
        <taxon>Pseudomonadota</taxon>
        <taxon>Alphaproteobacteria</taxon>
        <taxon>Hyphomicrobiales</taxon>
        <taxon>Rhizobiaceae</taxon>
        <taxon>Hoeflea</taxon>
    </lineage>
</organism>
<feature type="transmembrane region" description="Helical" evidence="1">
    <location>
        <begin position="273"/>
        <end position="292"/>
    </location>
</feature>
<dbReference type="EMBL" id="JAPJZH010000006">
    <property type="protein sequence ID" value="MDA4846123.1"/>
    <property type="molecule type" value="Genomic_DNA"/>
</dbReference>
<name>A0ABT4VN28_9HYPH</name>
<feature type="transmembrane region" description="Helical" evidence="1">
    <location>
        <begin position="7"/>
        <end position="28"/>
    </location>
</feature>
<dbReference type="Proteomes" id="UP001148313">
    <property type="component" value="Unassembled WGS sequence"/>
</dbReference>
<dbReference type="Pfam" id="PF04976">
    <property type="entry name" value="DmsC"/>
    <property type="match status" value="1"/>
</dbReference>
<feature type="transmembrane region" description="Helical" evidence="1">
    <location>
        <begin position="106"/>
        <end position="128"/>
    </location>
</feature>
<gene>
    <name evidence="2" type="ORF">OOZ53_12230</name>
</gene>
<feature type="transmembrane region" description="Helical" evidence="1">
    <location>
        <begin position="166"/>
        <end position="184"/>
    </location>
</feature>
<evidence type="ECO:0000313" key="3">
    <source>
        <dbReference type="Proteomes" id="UP001148313"/>
    </source>
</evidence>
<dbReference type="PANTHER" id="PTHR38095">
    <property type="entry name" value="ANAEROBIC DIMETHYL SULFOXIDE REDUCTASE CHAIN YNFH"/>
    <property type="match status" value="1"/>
</dbReference>
<reference evidence="2" key="1">
    <citation type="submission" date="2022-11" db="EMBL/GenBank/DDBJ databases">
        <title>Hoeflea poritis sp. nov., isolated from scleractinian coral Porites lutea.</title>
        <authorList>
            <person name="Zhang G."/>
            <person name="Wei Q."/>
            <person name="Cai L."/>
        </authorList>
    </citation>
    <scope>NUCLEOTIDE SEQUENCE</scope>
    <source>
        <strain evidence="2">E7-10</strain>
    </source>
</reference>
<proteinExistence type="predicted"/>
<feature type="transmembrane region" description="Helical" evidence="1">
    <location>
        <begin position="34"/>
        <end position="60"/>
    </location>
</feature>
<comment type="caution">
    <text evidence="2">The sequence shown here is derived from an EMBL/GenBank/DDBJ whole genome shotgun (WGS) entry which is preliminary data.</text>
</comment>
<dbReference type="GO" id="GO:0016491">
    <property type="term" value="F:oxidoreductase activity"/>
    <property type="evidence" value="ECO:0007669"/>
    <property type="project" value="UniProtKB-KW"/>
</dbReference>
<keyword evidence="1" id="KW-0472">Membrane</keyword>
<keyword evidence="1" id="KW-0812">Transmembrane</keyword>
<feature type="transmembrane region" description="Helical" evidence="1">
    <location>
        <begin position="81"/>
        <end position="100"/>
    </location>
</feature>
<accession>A0ABT4VN28</accession>
<evidence type="ECO:0000256" key="1">
    <source>
        <dbReference type="SAM" id="Phobius"/>
    </source>
</evidence>
<keyword evidence="2" id="KW-0560">Oxidoreductase</keyword>
<keyword evidence="3" id="KW-1185">Reference proteome</keyword>
<sequence length="309" mass="32818">MHPAVSVIFFTVMSGAGFGLIALIGLGMPLPGGLAAAFFIPALAGGLAIAGLVSSTFHLGHPERAWRALSQWRSSWLSREGVMAIVTLVLFGLYTLVWMLGGERILWLGLPVALCAVVTVYTTAMIYAQLKTVPQWHTGLTPACYLVFSLTCGLVLAAGLDGFRSAGPGAAGIAFAAILIAWAFKLAWWARAARSSLDAAGSTMETATGLGAIGAVRLLERPHTGENYLTREMVHVIGRKHAVKLRLIALCVGALVPLLIALAVWFLAASALWLIPAFVALMAGLFVERWLFFAEAEHAVSLYYGGRNA</sequence>
<dbReference type="PANTHER" id="PTHR38095:SF1">
    <property type="entry name" value="ANAEROBIC DIMETHYL SULFOXIDE REDUCTASE CHAIN YNFH"/>
    <property type="match status" value="1"/>
</dbReference>
<feature type="transmembrane region" description="Helical" evidence="1">
    <location>
        <begin position="140"/>
        <end position="160"/>
    </location>
</feature>
<dbReference type="RefSeq" id="WP_271089841.1">
    <property type="nucleotide sequence ID" value="NZ_JAPJZH010000006.1"/>
</dbReference>
<feature type="transmembrane region" description="Helical" evidence="1">
    <location>
        <begin position="247"/>
        <end position="267"/>
    </location>
</feature>